<keyword evidence="6" id="KW-0808">Transferase</keyword>
<evidence type="ECO:0000256" key="5">
    <source>
        <dbReference type="ARBA" id="ARBA00022597"/>
    </source>
</evidence>
<dbReference type="PANTHER" id="PTHR30181:SF2">
    <property type="entry name" value="PTS SYSTEM MANNITOL-SPECIFIC EIICBA COMPONENT"/>
    <property type="match status" value="1"/>
</dbReference>
<organism evidence="13 14">
    <name type="scientific">Ruoffia tabacinasalis</name>
    <dbReference type="NCBI Taxonomy" id="87458"/>
    <lineage>
        <taxon>Bacteria</taxon>
        <taxon>Bacillati</taxon>
        <taxon>Bacillota</taxon>
        <taxon>Bacilli</taxon>
        <taxon>Lactobacillales</taxon>
        <taxon>Aerococcaceae</taxon>
        <taxon>Ruoffia</taxon>
    </lineage>
</organism>
<protein>
    <recommendedName>
        <fullName evidence="2">Mannitol-specific phosphotransferase enzyme IIA component</fullName>
    </recommendedName>
    <alternativeName>
        <fullName evidence="10">EIIA</fullName>
    </alternativeName>
    <alternativeName>
        <fullName evidence="11">EIII</fullName>
    </alternativeName>
    <alternativeName>
        <fullName evidence="9">PTS system mannitol-specific EIIA component</fullName>
    </alternativeName>
</protein>
<evidence type="ECO:0000256" key="4">
    <source>
        <dbReference type="ARBA" id="ARBA00022553"/>
    </source>
</evidence>
<dbReference type="GO" id="GO:0016301">
    <property type="term" value="F:kinase activity"/>
    <property type="evidence" value="ECO:0007669"/>
    <property type="project" value="UniProtKB-KW"/>
</dbReference>
<dbReference type="PROSITE" id="PS51094">
    <property type="entry name" value="PTS_EIIA_TYPE_2"/>
    <property type="match status" value="1"/>
</dbReference>
<keyword evidence="7" id="KW-0598">Phosphotransferase system</keyword>
<evidence type="ECO:0000313" key="13">
    <source>
        <dbReference type="EMBL" id="TLQ41673.1"/>
    </source>
</evidence>
<dbReference type="InterPro" id="IPR050893">
    <property type="entry name" value="Sugar_PTS"/>
</dbReference>
<evidence type="ECO:0000256" key="7">
    <source>
        <dbReference type="ARBA" id="ARBA00022683"/>
    </source>
</evidence>
<keyword evidence="5" id="KW-0762">Sugar transport</keyword>
<dbReference type="CDD" id="cd00211">
    <property type="entry name" value="PTS_IIA_fru"/>
    <property type="match status" value="1"/>
</dbReference>
<keyword evidence="3" id="KW-0813">Transport</keyword>
<dbReference type="OrthoDB" id="1640042at2"/>
<dbReference type="InterPro" id="IPR002178">
    <property type="entry name" value="PTS_EIIA_type-2_dom"/>
</dbReference>
<evidence type="ECO:0000256" key="11">
    <source>
        <dbReference type="ARBA" id="ARBA00030962"/>
    </source>
</evidence>
<dbReference type="Gene3D" id="3.40.930.10">
    <property type="entry name" value="Mannitol-specific EII, Chain A"/>
    <property type="match status" value="1"/>
</dbReference>
<accession>A0A5R9DY50</accession>
<dbReference type="RefSeq" id="WP_138404271.1">
    <property type="nucleotide sequence ID" value="NZ_JBQKLU010000001.1"/>
</dbReference>
<evidence type="ECO:0000256" key="3">
    <source>
        <dbReference type="ARBA" id="ARBA00022448"/>
    </source>
</evidence>
<evidence type="ECO:0000313" key="14">
    <source>
        <dbReference type="Proteomes" id="UP000306420"/>
    </source>
</evidence>
<evidence type="ECO:0000256" key="2">
    <source>
        <dbReference type="ARBA" id="ARBA00014783"/>
    </source>
</evidence>
<reference evidence="13 14" key="1">
    <citation type="submission" date="2019-05" db="EMBL/GenBank/DDBJ databases">
        <title>The metagenome of a microbial culture collection derived from dairy environment covers the genomic content of the human microbiome.</title>
        <authorList>
            <person name="Roder T."/>
            <person name="Wuthrich D."/>
            <person name="Sattari Z."/>
            <person name="Von Ah U."/>
            <person name="Bar C."/>
            <person name="Ronchi F."/>
            <person name="Macpherson A.J."/>
            <person name="Ganal-Vonarburg S.C."/>
            <person name="Bruggmann R."/>
            <person name="Vergeres G."/>
        </authorList>
    </citation>
    <scope>NUCLEOTIDE SEQUENCE [LARGE SCALE GENOMIC DNA]</scope>
    <source>
        <strain evidence="13 14">FAM 24227</strain>
    </source>
</reference>
<dbReference type="Pfam" id="PF00359">
    <property type="entry name" value="PTS_EIIA_2"/>
    <property type="match status" value="1"/>
</dbReference>
<sequence>MELKAKNILLNQTFSTKEEAIKAVGTLLVEDGAVEESYIDSMLEREQVVTTHMGNFVAIPHGTDEGKEFVKETSITIAQVPQGVNFAPGENEEKMAMMIFGIAGVGNEHLDVLSKIAVFCSDVENVVRLANADLAEEIIAMFEEEVE</sequence>
<evidence type="ECO:0000256" key="1">
    <source>
        <dbReference type="ARBA" id="ARBA00002434"/>
    </source>
</evidence>
<comment type="function">
    <text evidence="1">The phosphoenolpyruvate-dependent sugar phosphotransferase system (sugar PTS), a major carbohydrate active transport system, catalyzes the phosphorylation of incoming sugar substrates concomitantly with their translocation across the cell membrane. The enzyme II CmtAB PTS system is involved in D-mannitol transport.</text>
</comment>
<dbReference type="PROSITE" id="PS00372">
    <property type="entry name" value="PTS_EIIA_TYPE_2_HIS"/>
    <property type="match status" value="1"/>
</dbReference>
<comment type="caution">
    <text evidence="13">The sequence shown here is derived from an EMBL/GenBank/DDBJ whole genome shotgun (WGS) entry which is preliminary data.</text>
</comment>
<dbReference type="GO" id="GO:0090563">
    <property type="term" value="F:protein-phosphocysteine-sugar phosphotransferase activity"/>
    <property type="evidence" value="ECO:0007669"/>
    <property type="project" value="TreeGrafter"/>
</dbReference>
<name>A0A5R9DY50_9LACT</name>
<dbReference type="Proteomes" id="UP000306420">
    <property type="component" value="Unassembled WGS sequence"/>
</dbReference>
<gene>
    <name evidence="13" type="ORF">FEZ33_04820</name>
</gene>
<dbReference type="PANTHER" id="PTHR30181">
    <property type="entry name" value="MANNITOL PERMEASE IIC COMPONENT"/>
    <property type="match status" value="1"/>
</dbReference>
<keyword evidence="4" id="KW-0597">Phosphoprotein</keyword>
<dbReference type="SUPFAM" id="SSF55804">
    <property type="entry name" value="Phoshotransferase/anion transport protein"/>
    <property type="match status" value="1"/>
</dbReference>
<keyword evidence="8" id="KW-0418">Kinase</keyword>
<evidence type="ECO:0000256" key="6">
    <source>
        <dbReference type="ARBA" id="ARBA00022679"/>
    </source>
</evidence>
<feature type="domain" description="PTS EIIA type-2" evidence="12">
    <location>
        <begin position="1"/>
        <end position="145"/>
    </location>
</feature>
<evidence type="ECO:0000259" key="12">
    <source>
        <dbReference type="PROSITE" id="PS51094"/>
    </source>
</evidence>
<evidence type="ECO:0000256" key="10">
    <source>
        <dbReference type="ARBA" id="ARBA00030956"/>
    </source>
</evidence>
<dbReference type="AlphaFoldDB" id="A0A5R9DY50"/>
<dbReference type="InterPro" id="IPR016152">
    <property type="entry name" value="PTrfase/Anion_transptr"/>
</dbReference>
<evidence type="ECO:0000256" key="8">
    <source>
        <dbReference type="ARBA" id="ARBA00022777"/>
    </source>
</evidence>
<dbReference type="GO" id="GO:0005886">
    <property type="term" value="C:plasma membrane"/>
    <property type="evidence" value="ECO:0007669"/>
    <property type="project" value="TreeGrafter"/>
</dbReference>
<dbReference type="EMBL" id="VBSP01000012">
    <property type="protein sequence ID" value="TLQ41673.1"/>
    <property type="molecule type" value="Genomic_DNA"/>
</dbReference>
<evidence type="ECO:0000256" key="9">
    <source>
        <dbReference type="ARBA" id="ARBA00029908"/>
    </source>
</evidence>
<proteinExistence type="predicted"/>
<dbReference type="GO" id="GO:0009401">
    <property type="term" value="P:phosphoenolpyruvate-dependent sugar phosphotransferase system"/>
    <property type="evidence" value="ECO:0007669"/>
    <property type="project" value="UniProtKB-KW"/>
</dbReference>